<gene>
    <name evidence="11" type="ORF">LAMI_0D11936G</name>
</gene>
<dbReference type="OrthoDB" id="28748at2759"/>
<keyword evidence="9" id="KW-0325">Glycoprotein</keyword>
<keyword evidence="5 10" id="KW-0812">Transmembrane</keyword>
<evidence type="ECO:0000256" key="1">
    <source>
        <dbReference type="ARBA" id="ARBA00004477"/>
    </source>
</evidence>
<keyword evidence="6" id="KW-0256">Endoplasmic reticulum</keyword>
<name>A0A1G4JFC4_9SACH</name>
<evidence type="ECO:0000256" key="7">
    <source>
        <dbReference type="ARBA" id="ARBA00022989"/>
    </source>
</evidence>
<comment type="subcellular location">
    <subcellularLocation>
        <location evidence="1">Endoplasmic reticulum membrane</location>
        <topology evidence="1">Multi-pass membrane protein</topology>
    </subcellularLocation>
</comment>
<evidence type="ECO:0000256" key="9">
    <source>
        <dbReference type="ARBA" id="ARBA00023180"/>
    </source>
</evidence>
<evidence type="ECO:0000256" key="3">
    <source>
        <dbReference type="ARBA" id="ARBA00005316"/>
    </source>
</evidence>
<dbReference type="UniPathway" id="UPA00196"/>
<keyword evidence="7 10" id="KW-1133">Transmembrane helix</keyword>
<dbReference type="STRING" id="1230905.A0A1G4JFC4"/>
<sequence length="494" mass="56183">MSTSKLRKAVSLWFILFYALVGVPLWYKLTAIYRAPLPVKYIEAVHENLHSDVHVTVPVYVRSDTYTFPDVHDAVQVQVNELLRSKQGPVTWSLQVLPFDNTTVDPELDHVVTLVLDDDIGFTILYDSKETIVFFNDETVASNDVPFFVAQTLVEHTFELEWRKFSSSTGANDQNSMAIEYSPNVHLSLSLLTGDGRPVAWDIEPVLQQYFTPLREFLAPLVNFTVDTDIVQVNDLKLASLRGATSPSWHDLSHAIDLSELSTTNYYKERSVLHLAIVFPSAAAGELDFINATTIHPWQSFLVPQWGVLMLNRKPLDDNTRITESYLKPVIYSFSRELLQLLGLTSGNEDLSTPYVTMESFQRMTILKNLEKSIDTLWSLVKLTQQFPQMAVPREVLDDVTAALDLRLKIVHLLNDPCKGGRSTWNEALHLSNELLALCEKAFFHKEMVQQNFFPQEHKIAVYLPLLGPLTVIMLTGFINAFRKKGLDLDKKER</sequence>
<comment type="pathway">
    <text evidence="2">Glycolipid biosynthesis; glycosylphosphatidylinositol-anchor biosynthesis.</text>
</comment>
<reference evidence="11 12" key="1">
    <citation type="submission" date="2016-03" db="EMBL/GenBank/DDBJ databases">
        <authorList>
            <person name="Devillers H."/>
        </authorList>
    </citation>
    <scope>NUCLEOTIDE SEQUENCE [LARGE SCALE GENOMIC DNA]</scope>
    <source>
        <strain evidence="11">CBS 11717</strain>
    </source>
</reference>
<comment type="similarity">
    <text evidence="3">Belongs to the PIGS family.</text>
</comment>
<feature type="transmembrane region" description="Helical" evidence="10">
    <location>
        <begin position="460"/>
        <end position="482"/>
    </location>
</feature>
<keyword evidence="8 10" id="KW-0472">Membrane</keyword>
<evidence type="ECO:0000256" key="4">
    <source>
        <dbReference type="ARBA" id="ARBA00022502"/>
    </source>
</evidence>
<dbReference type="GO" id="GO:0016255">
    <property type="term" value="P:attachment of GPI anchor to protein"/>
    <property type="evidence" value="ECO:0007669"/>
    <property type="project" value="InterPro"/>
</dbReference>
<accession>A0A1G4JFC4</accession>
<dbReference type="GO" id="GO:0006506">
    <property type="term" value="P:GPI anchor biosynthetic process"/>
    <property type="evidence" value="ECO:0007669"/>
    <property type="project" value="UniProtKB-UniPathway"/>
</dbReference>
<organism evidence="11 12">
    <name type="scientific">Lachancea mirantina</name>
    <dbReference type="NCBI Taxonomy" id="1230905"/>
    <lineage>
        <taxon>Eukaryota</taxon>
        <taxon>Fungi</taxon>
        <taxon>Dikarya</taxon>
        <taxon>Ascomycota</taxon>
        <taxon>Saccharomycotina</taxon>
        <taxon>Saccharomycetes</taxon>
        <taxon>Saccharomycetales</taxon>
        <taxon>Saccharomycetaceae</taxon>
        <taxon>Lachancea</taxon>
    </lineage>
</organism>
<keyword evidence="12" id="KW-1185">Reference proteome</keyword>
<evidence type="ECO:0000313" key="12">
    <source>
        <dbReference type="Proteomes" id="UP000191024"/>
    </source>
</evidence>
<evidence type="ECO:0000313" key="11">
    <source>
        <dbReference type="EMBL" id="SCU88962.1"/>
    </source>
</evidence>
<dbReference type="PANTHER" id="PTHR21072:SF13">
    <property type="entry name" value="GPI TRANSAMIDASE COMPONENT PIG-S"/>
    <property type="match status" value="1"/>
</dbReference>
<keyword evidence="4" id="KW-0337">GPI-anchor biosynthesis</keyword>
<dbReference type="EMBL" id="LT598463">
    <property type="protein sequence ID" value="SCU88962.1"/>
    <property type="molecule type" value="Genomic_DNA"/>
</dbReference>
<dbReference type="Pfam" id="PF10510">
    <property type="entry name" value="PIG-S"/>
    <property type="match status" value="1"/>
</dbReference>
<evidence type="ECO:0000256" key="10">
    <source>
        <dbReference type="SAM" id="Phobius"/>
    </source>
</evidence>
<evidence type="ECO:0000256" key="2">
    <source>
        <dbReference type="ARBA" id="ARBA00004687"/>
    </source>
</evidence>
<evidence type="ECO:0000256" key="5">
    <source>
        <dbReference type="ARBA" id="ARBA00022692"/>
    </source>
</evidence>
<dbReference type="PANTHER" id="PTHR21072">
    <property type="entry name" value="GPI TRANSAMIDASE COMPONENT PIG-S"/>
    <property type="match status" value="1"/>
</dbReference>
<dbReference type="GO" id="GO:0042765">
    <property type="term" value="C:GPI-anchor transamidase complex"/>
    <property type="evidence" value="ECO:0007669"/>
    <property type="project" value="InterPro"/>
</dbReference>
<evidence type="ECO:0000256" key="8">
    <source>
        <dbReference type="ARBA" id="ARBA00023136"/>
    </source>
</evidence>
<proteinExistence type="inferred from homology"/>
<dbReference type="InterPro" id="IPR019540">
    <property type="entry name" value="PtdIno-glycan_biosynth_class_S"/>
</dbReference>
<dbReference type="Proteomes" id="UP000191024">
    <property type="component" value="Chromosome D"/>
</dbReference>
<dbReference type="AlphaFoldDB" id="A0A1G4JFC4"/>
<evidence type="ECO:0000256" key="6">
    <source>
        <dbReference type="ARBA" id="ARBA00022824"/>
    </source>
</evidence>
<feature type="transmembrane region" description="Helical" evidence="10">
    <location>
        <begin position="9"/>
        <end position="27"/>
    </location>
</feature>
<protein>
    <submittedName>
        <fullName evidence="11">LAMI_0D11936g1_1</fullName>
    </submittedName>
</protein>